<evidence type="ECO:0000313" key="3">
    <source>
        <dbReference type="Proteomes" id="UP000008022"/>
    </source>
</evidence>
<protein>
    <submittedName>
        <fullName evidence="2">Uncharacterized protein</fullName>
    </submittedName>
</protein>
<dbReference type="Proteomes" id="UP000008022">
    <property type="component" value="Unassembled WGS sequence"/>
</dbReference>
<evidence type="ECO:0000313" key="2">
    <source>
        <dbReference type="EnsemblPlants" id="ORUFI09G01490.2"/>
    </source>
</evidence>
<reference evidence="3" key="1">
    <citation type="submission" date="2013-06" db="EMBL/GenBank/DDBJ databases">
        <authorList>
            <person name="Zhao Q."/>
        </authorList>
    </citation>
    <scope>NUCLEOTIDE SEQUENCE</scope>
    <source>
        <strain evidence="3">cv. W1943</strain>
    </source>
</reference>
<reference evidence="2" key="2">
    <citation type="submission" date="2015-06" db="UniProtKB">
        <authorList>
            <consortium name="EnsemblPlants"/>
        </authorList>
    </citation>
    <scope>IDENTIFICATION</scope>
</reference>
<sequence>MCVCPLPFRLPPSRPSSQPLSPLPSLPPPLLARLRPSRRSTPPPTTISSALPLRPLQRYRTALRASPNLRPHPSLHHRWPPPLPTSPPCDSPKRCAFSSLPSPFPSNLSGHPPSSLPSLSPSNLAGHPPVAPCPSEIDGRRATLVPTSATRRKRLWISHPTTSRQGRLGRQNIDSIAQHSPQVHCFVPLLP</sequence>
<evidence type="ECO:0000256" key="1">
    <source>
        <dbReference type="SAM" id="MobiDB-lite"/>
    </source>
</evidence>
<keyword evidence="3" id="KW-1185">Reference proteome</keyword>
<accession>A0A0E0QN60</accession>
<name>A0A0E0QN60_ORYRU</name>
<dbReference type="HOGENOM" id="CLU_1443248_0_0_1"/>
<organism evidence="2 3">
    <name type="scientific">Oryza rufipogon</name>
    <name type="common">Brownbeard rice</name>
    <name type="synonym">Asian wild rice</name>
    <dbReference type="NCBI Taxonomy" id="4529"/>
    <lineage>
        <taxon>Eukaryota</taxon>
        <taxon>Viridiplantae</taxon>
        <taxon>Streptophyta</taxon>
        <taxon>Embryophyta</taxon>
        <taxon>Tracheophyta</taxon>
        <taxon>Spermatophyta</taxon>
        <taxon>Magnoliopsida</taxon>
        <taxon>Liliopsida</taxon>
        <taxon>Poales</taxon>
        <taxon>Poaceae</taxon>
        <taxon>BOP clade</taxon>
        <taxon>Oryzoideae</taxon>
        <taxon>Oryzeae</taxon>
        <taxon>Oryzinae</taxon>
        <taxon>Oryza</taxon>
    </lineage>
</organism>
<feature type="region of interest" description="Disordered" evidence="1">
    <location>
        <begin position="11"/>
        <end position="91"/>
    </location>
</feature>
<dbReference type="AlphaFoldDB" id="A0A0E0QN60"/>
<proteinExistence type="predicted"/>
<dbReference type="Gramene" id="ORUFI09G01490.2">
    <property type="protein sequence ID" value="ORUFI09G01490.2"/>
    <property type="gene ID" value="ORUFI09G01490"/>
</dbReference>
<feature type="region of interest" description="Disordered" evidence="1">
    <location>
        <begin position="106"/>
        <end position="146"/>
    </location>
</feature>
<feature type="compositionally biased region" description="Pro residues" evidence="1">
    <location>
        <begin position="21"/>
        <end position="30"/>
    </location>
</feature>
<feature type="compositionally biased region" description="Low complexity" evidence="1">
    <location>
        <begin position="106"/>
        <end position="124"/>
    </location>
</feature>
<feature type="compositionally biased region" description="Pro residues" evidence="1">
    <location>
        <begin position="80"/>
        <end position="90"/>
    </location>
</feature>
<dbReference type="EnsemblPlants" id="ORUFI09G01490.2">
    <property type="protein sequence ID" value="ORUFI09G01490.2"/>
    <property type="gene ID" value="ORUFI09G01490"/>
</dbReference>
<dbReference type="OMA" id="HHRWPPP"/>